<feature type="transmembrane region" description="Helical" evidence="2">
    <location>
        <begin position="21"/>
        <end position="38"/>
    </location>
</feature>
<dbReference type="InterPro" id="IPR052932">
    <property type="entry name" value="OprB_Porin"/>
</dbReference>
<gene>
    <name evidence="3" type="ORF">RF55_17709</name>
</gene>
<keyword evidence="2" id="KW-1133">Transmembrane helix</keyword>
<dbReference type="PANTHER" id="PTHR37944:SF1">
    <property type="entry name" value="PORIN B"/>
    <property type="match status" value="1"/>
</dbReference>
<keyword evidence="2" id="KW-0472">Membrane</keyword>
<evidence type="ECO:0000313" key="4">
    <source>
        <dbReference type="Proteomes" id="UP000036403"/>
    </source>
</evidence>
<dbReference type="PaxDb" id="67767-A0A0J7K1Z2"/>
<dbReference type="PANTHER" id="PTHR37944">
    <property type="entry name" value="PORIN B"/>
    <property type="match status" value="1"/>
</dbReference>
<dbReference type="GO" id="GO:0015288">
    <property type="term" value="F:porin activity"/>
    <property type="evidence" value="ECO:0007669"/>
    <property type="project" value="InterPro"/>
</dbReference>
<name>A0A0J7K1Z2_LASNI</name>
<dbReference type="AlphaFoldDB" id="A0A0J7K1Z2"/>
<organism evidence="3 4">
    <name type="scientific">Lasius niger</name>
    <name type="common">Black garden ant</name>
    <dbReference type="NCBI Taxonomy" id="67767"/>
    <lineage>
        <taxon>Eukaryota</taxon>
        <taxon>Metazoa</taxon>
        <taxon>Ecdysozoa</taxon>
        <taxon>Arthropoda</taxon>
        <taxon>Hexapoda</taxon>
        <taxon>Insecta</taxon>
        <taxon>Pterygota</taxon>
        <taxon>Neoptera</taxon>
        <taxon>Endopterygota</taxon>
        <taxon>Hymenoptera</taxon>
        <taxon>Apocrita</taxon>
        <taxon>Aculeata</taxon>
        <taxon>Formicoidea</taxon>
        <taxon>Formicidae</taxon>
        <taxon>Formicinae</taxon>
        <taxon>Lasius</taxon>
        <taxon>Lasius</taxon>
    </lineage>
</organism>
<dbReference type="GO" id="GO:0016020">
    <property type="term" value="C:membrane"/>
    <property type="evidence" value="ECO:0007669"/>
    <property type="project" value="InterPro"/>
</dbReference>
<dbReference type="STRING" id="67767.A0A0J7K1Z2"/>
<dbReference type="InterPro" id="IPR038673">
    <property type="entry name" value="OprB_sf"/>
</dbReference>
<dbReference type="Gene3D" id="2.40.160.180">
    <property type="entry name" value="Carbohydrate-selective porin OprB"/>
    <property type="match status" value="1"/>
</dbReference>
<accession>A0A0J7K1Z2</accession>
<dbReference type="GO" id="GO:0008643">
    <property type="term" value="P:carbohydrate transport"/>
    <property type="evidence" value="ECO:0007669"/>
    <property type="project" value="InterPro"/>
</dbReference>
<reference evidence="3 4" key="1">
    <citation type="submission" date="2015-04" db="EMBL/GenBank/DDBJ databases">
        <title>Lasius niger genome sequencing.</title>
        <authorList>
            <person name="Konorov E.A."/>
            <person name="Nikitin M.A."/>
            <person name="Kirill M.V."/>
            <person name="Chang P."/>
        </authorList>
    </citation>
    <scope>NUCLEOTIDE SEQUENCE [LARGE SCALE GENOMIC DNA]</scope>
    <source>
        <tissue evidence="3">Whole</tissue>
    </source>
</reference>
<proteinExistence type="predicted"/>
<protein>
    <submittedName>
        <fullName evidence="3">Porin b carbohydrate-selective</fullName>
    </submittedName>
</protein>
<dbReference type="Proteomes" id="UP000036403">
    <property type="component" value="Unassembled WGS sequence"/>
</dbReference>
<dbReference type="EMBL" id="LBMM01016346">
    <property type="protein sequence ID" value="KMQ84463.1"/>
    <property type="molecule type" value="Genomic_DNA"/>
</dbReference>
<dbReference type="Pfam" id="PF04966">
    <property type="entry name" value="OprB"/>
    <property type="match status" value="1"/>
</dbReference>
<feature type="region of interest" description="Disordered" evidence="1">
    <location>
        <begin position="210"/>
        <end position="230"/>
    </location>
</feature>
<evidence type="ECO:0000256" key="1">
    <source>
        <dbReference type="SAM" id="MobiDB-lite"/>
    </source>
</evidence>
<keyword evidence="2" id="KW-0812">Transmembrane</keyword>
<evidence type="ECO:0000313" key="3">
    <source>
        <dbReference type="EMBL" id="KMQ84463.1"/>
    </source>
</evidence>
<evidence type="ECO:0000256" key="2">
    <source>
        <dbReference type="SAM" id="Phobius"/>
    </source>
</evidence>
<comment type="caution">
    <text evidence="3">The sequence shown here is derived from an EMBL/GenBank/DDBJ whole genome shotgun (WGS) entry which is preliminary data.</text>
</comment>
<keyword evidence="4" id="KW-1185">Reference proteome</keyword>
<sequence length="627" mass="69565">MARSAYHRKAKKCFCCRCREGRLYGLSLLALIASYPLIHTTKAYAVDLPFSQPSEALGPAYALDKEKYKKLHPKPVSEKKRNLEVPLSPLKKKYRKRHSRKHFLTNYPEPTPSNPDPIHQYRQVSEIAGDRLTLQDSGPSVNNSDVATARISMASQNMSLPWESENPDSGCGDILHRGEMLGSLFGVRNVLDHFGIKFGVMDIEEVWGNPTGGGPSQAEGSPVWGGDGRGSSQSASYVGVTMLSLQADLKKTIGPKMGTFNISALQIRGRSLSQDHLGVFNPISGQEADRSFRLFELWYQQPFFHDIFDVRIGQMDLDTEFLISDYGGLYLNSNFGWPMIPSADLYSGGPSWPLASPGVRVRYRPSERFSFLFAASDDNPPGNQNNAFAIQDGGDSADPTNQDVGRSASGTKFNMGTGALLIEELQYSVTFGKHHGGLPGIYKLGGYYDTGKYPSFYRNQQGEPLGNVHDRGDPNTPAWLRGNWAVYGIMDQMIWRPKHNPYQSVGIFFRGMGTQGDRNLITFAADAGINFKAPFHNRPNDTLGLGWGIGVASSGARHFDMETDAIKQTTENHMELTYQAMVTPWLNLQPDFQYIFRPSGGVQDYAYDTKRRIGDEAILGLHANIAF</sequence>
<dbReference type="InterPro" id="IPR007049">
    <property type="entry name" value="Carb-sel_porin_OprB"/>
</dbReference>